<accession>C6H8J0</accession>
<protein>
    <submittedName>
        <fullName evidence="1">Uncharacterized protein</fullName>
    </submittedName>
</protein>
<dbReference type="AlphaFoldDB" id="C6H8J0"/>
<proteinExistence type="predicted"/>
<sequence length="238" mass="26610">MTPYHLLLSRAILAGLDSRPVQLEIGHSRSRRRFEGVGCCGHIGRVGNGVHGCISRVLYRTWKGAWGRYLRCTEDPSSRRADVNIQIYRAHRQPGFAVEIEYYAVLREVVCKSNWDCNKNLSLKQAVSSLGKHKPACPRGILRGWIQTDLMDRIEDRVVGMLLSSYQPYCSICGRSATLGSIFAGLLVPNPNCLSNINLIGFNSNSPGTARHRSRDIQRFISPSRFVTNSPEGPPSQR</sequence>
<evidence type="ECO:0000313" key="2">
    <source>
        <dbReference type="Proteomes" id="UP000002624"/>
    </source>
</evidence>
<name>C6H8J0_AJECH</name>
<dbReference type="EMBL" id="GG692421">
    <property type="protein sequence ID" value="EER42623.1"/>
    <property type="molecule type" value="Genomic_DNA"/>
</dbReference>
<organism evidence="1 2">
    <name type="scientific">Ajellomyces capsulatus (strain H143)</name>
    <name type="common">Darling's disease fungus</name>
    <name type="synonym">Histoplasma capsulatum</name>
    <dbReference type="NCBI Taxonomy" id="544712"/>
    <lineage>
        <taxon>Eukaryota</taxon>
        <taxon>Fungi</taxon>
        <taxon>Dikarya</taxon>
        <taxon>Ascomycota</taxon>
        <taxon>Pezizomycotina</taxon>
        <taxon>Eurotiomycetes</taxon>
        <taxon>Eurotiomycetidae</taxon>
        <taxon>Onygenales</taxon>
        <taxon>Ajellomycetaceae</taxon>
        <taxon>Histoplasma</taxon>
    </lineage>
</organism>
<evidence type="ECO:0000313" key="1">
    <source>
        <dbReference type="EMBL" id="EER42623.1"/>
    </source>
</evidence>
<gene>
    <name evidence="1" type="ORF">HCDG_02521</name>
</gene>
<dbReference type="HOGENOM" id="CLU_1165557_0_0_1"/>
<reference evidence="2" key="1">
    <citation type="submission" date="2009-05" db="EMBL/GenBank/DDBJ databases">
        <title>The genome sequence of Ajellomyces capsulatus strain H143.</title>
        <authorList>
            <person name="Champion M."/>
            <person name="Cuomo C.A."/>
            <person name="Ma L.-J."/>
            <person name="Henn M.R."/>
            <person name="Sil A."/>
            <person name="Goldman B."/>
            <person name="Young S.K."/>
            <person name="Kodira C.D."/>
            <person name="Zeng Q."/>
            <person name="Koehrsen M."/>
            <person name="Alvarado L."/>
            <person name="Berlin A.M."/>
            <person name="Borenstein D."/>
            <person name="Chen Z."/>
            <person name="Engels R."/>
            <person name="Freedman E."/>
            <person name="Gellesch M."/>
            <person name="Goldberg J."/>
            <person name="Griggs A."/>
            <person name="Gujja S."/>
            <person name="Heiman D.I."/>
            <person name="Hepburn T.A."/>
            <person name="Howarth C."/>
            <person name="Jen D."/>
            <person name="Larson L."/>
            <person name="Lewis B."/>
            <person name="Mehta T."/>
            <person name="Park D."/>
            <person name="Pearson M."/>
            <person name="Roberts A."/>
            <person name="Saif S."/>
            <person name="Shea T.D."/>
            <person name="Shenoy N."/>
            <person name="Sisk P."/>
            <person name="Stolte C."/>
            <person name="Sykes S."/>
            <person name="Walk T."/>
            <person name="White J."/>
            <person name="Yandava C."/>
            <person name="Klein B."/>
            <person name="McEwen J.G."/>
            <person name="Puccia R."/>
            <person name="Goldman G.H."/>
            <person name="Felipe M.S."/>
            <person name="Nino-Vega G."/>
            <person name="San-Blas G."/>
            <person name="Taylor J.W."/>
            <person name="Mendoza L."/>
            <person name="Galagan J.E."/>
            <person name="Nusbaum C."/>
            <person name="Birren B.W."/>
        </authorList>
    </citation>
    <scope>NUCLEOTIDE SEQUENCE [LARGE SCALE GENOMIC DNA]</scope>
    <source>
        <strain evidence="2">H143</strain>
    </source>
</reference>
<dbReference type="Proteomes" id="UP000002624">
    <property type="component" value="Unassembled WGS sequence"/>
</dbReference>
<dbReference type="VEuPathDB" id="FungiDB:HCDG_02521"/>